<reference evidence="2 3" key="1">
    <citation type="journal article" date="2018" name="Nat. Ecol. Evol.">
        <title>Shark genomes provide insights into elasmobranch evolution and the origin of vertebrates.</title>
        <authorList>
            <person name="Hara Y"/>
            <person name="Yamaguchi K"/>
            <person name="Onimaru K"/>
            <person name="Kadota M"/>
            <person name="Koyanagi M"/>
            <person name="Keeley SD"/>
            <person name="Tatsumi K"/>
            <person name="Tanaka K"/>
            <person name="Motone F"/>
            <person name="Kageyama Y"/>
            <person name="Nozu R"/>
            <person name="Adachi N"/>
            <person name="Nishimura O"/>
            <person name="Nakagawa R"/>
            <person name="Tanegashima C"/>
            <person name="Kiyatake I"/>
            <person name="Matsumoto R"/>
            <person name="Murakumo K"/>
            <person name="Nishida K"/>
            <person name="Terakita A"/>
            <person name="Kuratani S"/>
            <person name="Sato K"/>
            <person name="Hyodo S Kuraku.S."/>
        </authorList>
    </citation>
    <scope>NUCLEOTIDE SEQUENCE [LARGE SCALE GENOMIC DNA]</scope>
</reference>
<proteinExistence type="predicted"/>
<gene>
    <name evidence="2" type="ORF">chiPu_0033482</name>
</gene>
<feature type="compositionally biased region" description="Basic and acidic residues" evidence="1">
    <location>
        <begin position="154"/>
        <end position="165"/>
    </location>
</feature>
<keyword evidence="3" id="KW-1185">Reference proteome</keyword>
<dbReference type="Proteomes" id="UP000287033">
    <property type="component" value="Unassembled WGS sequence"/>
</dbReference>
<feature type="region of interest" description="Disordered" evidence="1">
    <location>
        <begin position="142"/>
        <end position="165"/>
    </location>
</feature>
<organism evidence="2 3">
    <name type="scientific">Chiloscyllium punctatum</name>
    <name type="common">Brownbanded bambooshark</name>
    <name type="synonym">Hemiscyllium punctatum</name>
    <dbReference type="NCBI Taxonomy" id="137246"/>
    <lineage>
        <taxon>Eukaryota</taxon>
        <taxon>Metazoa</taxon>
        <taxon>Chordata</taxon>
        <taxon>Craniata</taxon>
        <taxon>Vertebrata</taxon>
        <taxon>Chondrichthyes</taxon>
        <taxon>Elasmobranchii</taxon>
        <taxon>Galeomorphii</taxon>
        <taxon>Galeoidea</taxon>
        <taxon>Orectolobiformes</taxon>
        <taxon>Hemiscylliidae</taxon>
        <taxon>Chiloscyllium</taxon>
    </lineage>
</organism>
<feature type="compositionally biased region" description="Basic and acidic residues" evidence="1">
    <location>
        <begin position="104"/>
        <end position="123"/>
    </location>
</feature>
<accession>A0A401U3C5</accession>
<name>A0A401U3C5_CHIPU</name>
<evidence type="ECO:0000313" key="3">
    <source>
        <dbReference type="Proteomes" id="UP000287033"/>
    </source>
</evidence>
<sequence>GREVEQERLALVAQRVDRVVHLQRRLRRQPGSEGEDALRRALLRHHQRDIARDLRPVVAGGPGDQDLRLDEQQCAQPVGLRLQVRDLGLQLLLVAGRAQAGAHQQDRGDDGEADQRERGRENRNLLMVETEMLRHRLGHQALGGERAAGRQQCRHGEPKHAVARQ</sequence>
<evidence type="ECO:0000256" key="1">
    <source>
        <dbReference type="SAM" id="MobiDB-lite"/>
    </source>
</evidence>
<evidence type="ECO:0000313" key="2">
    <source>
        <dbReference type="EMBL" id="GCC49434.1"/>
    </source>
</evidence>
<comment type="caution">
    <text evidence="2">The sequence shown here is derived from an EMBL/GenBank/DDBJ whole genome shotgun (WGS) entry which is preliminary data.</text>
</comment>
<dbReference type="AlphaFoldDB" id="A0A401U3C5"/>
<feature type="region of interest" description="Disordered" evidence="1">
    <location>
        <begin position="98"/>
        <end position="123"/>
    </location>
</feature>
<protein>
    <submittedName>
        <fullName evidence="2">Uncharacterized protein</fullName>
    </submittedName>
</protein>
<dbReference type="EMBL" id="BEZZ01263598">
    <property type="protein sequence ID" value="GCC49434.1"/>
    <property type="molecule type" value="Genomic_DNA"/>
</dbReference>
<feature type="non-terminal residue" evidence="2">
    <location>
        <position position="1"/>
    </location>
</feature>